<dbReference type="GeneID" id="12509391"/>
<organism evidence="2 3">
    <name type="scientific">Methanothrix harundinacea (strain 6Ac)</name>
    <name type="common">Methanosaeta harundinacea</name>
    <dbReference type="NCBI Taxonomy" id="1110509"/>
    <lineage>
        <taxon>Archaea</taxon>
        <taxon>Methanobacteriati</taxon>
        <taxon>Methanobacteriota</taxon>
        <taxon>Stenosarchaea group</taxon>
        <taxon>Methanomicrobia</taxon>
        <taxon>Methanotrichales</taxon>
        <taxon>Methanotrichaceae</taxon>
        <taxon>Methanothrix</taxon>
    </lineage>
</organism>
<feature type="compositionally biased region" description="Low complexity" evidence="1">
    <location>
        <begin position="59"/>
        <end position="73"/>
    </location>
</feature>
<proteinExistence type="predicted"/>
<sequence>MDEEEAIKRMTRLLEMGGTMLATHHECGAPLFRYKGEVVCPVCSFEEEGAAEIPHQGEGSPAGSPPKGAAGPAGRRRGDTEGIFGGDSEEGGRIREERPRKAEDEGESGRREGLSRGMRAESPMDPALGGLEAAILDKIREISDKIGEEQDMSRLKGQLECLKEALEVLERLRGLGSAFGSDRLG</sequence>
<dbReference type="RefSeq" id="WP_014585801.1">
    <property type="nucleotide sequence ID" value="NC_017527.1"/>
</dbReference>
<evidence type="ECO:0000313" key="2">
    <source>
        <dbReference type="EMBL" id="AET63613.1"/>
    </source>
</evidence>
<evidence type="ECO:0008006" key="4">
    <source>
        <dbReference type="Google" id="ProtNLM"/>
    </source>
</evidence>
<dbReference type="EMBL" id="CP003117">
    <property type="protein sequence ID" value="AET63613.1"/>
    <property type="molecule type" value="Genomic_DNA"/>
</dbReference>
<dbReference type="HOGENOM" id="CLU_115702_0_0_2"/>
<dbReference type="AlphaFoldDB" id="G7WL59"/>
<name>G7WL59_METH6</name>
<feature type="compositionally biased region" description="Basic and acidic residues" evidence="1">
    <location>
        <begin position="90"/>
        <end position="114"/>
    </location>
</feature>
<dbReference type="PATRIC" id="fig|1110509.7.peg.252"/>
<evidence type="ECO:0000313" key="3">
    <source>
        <dbReference type="Proteomes" id="UP000005877"/>
    </source>
</evidence>
<dbReference type="OrthoDB" id="26305at2157"/>
<accession>G7WL59</accession>
<dbReference type="KEGG" id="mhi:Mhar_0222"/>
<dbReference type="InterPro" id="IPR009563">
    <property type="entry name" value="SSSCA1"/>
</dbReference>
<reference evidence="2 3" key="1">
    <citation type="journal article" date="2012" name="PLoS ONE">
        <title>The genome characteristics and predicted function of methyl-group oxidation pathway in the obligate aceticlastic methanogens, Methanosaeta spp.</title>
        <authorList>
            <person name="Zhu J."/>
            <person name="Zheng H."/>
            <person name="Ai G."/>
            <person name="Zhang G."/>
            <person name="Liu D."/>
            <person name="Liu X."/>
            <person name="Dong X."/>
        </authorList>
    </citation>
    <scope>NUCLEOTIDE SEQUENCE [LARGE SCALE GENOMIC DNA]</scope>
    <source>
        <strain evidence="2 3">6Ac</strain>
    </source>
</reference>
<feature type="region of interest" description="Disordered" evidence="1">
    <location>
        <begin position="51"/>
        <end position="129"/>
    </location>
</feature>
<keyword evidence="3" id="KW-1185">Reference proteome</keyword>
<dbReference type="Proteomes" id="UP000005877">
    <property type="component" value="Chromosome"/>
</dbReference>
<gene>
    <name evidence="2" type="ordered locus">Mhar_0222</name>
</gene>
<evidence type="ECO:0000256" key="1">
    <source>
        <dbReference type="SAM" id="MobiDB-lite"/>
    </source>
</evidence>
<dbReference type="Pfam" id="PF06677">
    <property type="entry name" value="Auto_anti-p27"/>
    <property type="match status" value="1"/>
</dbReference>
<protein>
    <recommendedName>
        <fullName evidence="4">Sjogrens syndrome scleroderma autoantigen 1</fullName>
    </recommendedName>
</protein>